<keyword evidence="3" id="KW-1185">Reference proteome</keyword>
<dbReference type="AlphaFoldDB" id="A0A9N7NPA8"/>
<dbReference type="InterPro" id="IPR008390">
    <property type="entry name" value="AWPM-19"/>
</dbReference>
<organism evidence="2 3">
    <name type="scientific">Striga hermonthica</name>
    <name type="common">Purple witchweed</name>
    <name type="synonym">Buchnera hermonthica</name>
    <dbReference type="NCBI Taxonomy" id="68872"/>
    <lineage>
        <taxon>Eukaryota</taxon>
        <taxon>Viridiplantae</taxon>
        <taxon>Streptophyta</taxon>
        <taxon>Embryophyta</taxon>
        <taxon>Tracheophyta</taxon>
        <taxon>Spermatophyta</taxon>
        <taxon>Magnoliopsida</taxon>
        <taxon>eudicotyledons</taxon>
        <taxon>Gunneridae</taxon>
        <taxon>Pentapetalae</taxon>
        <taxon>asterids</taxon>
        <taxon>lamiids</taxon>
        <taxon>Lamiales</taxon>
        <taxon>Orobanchaceae</taxon>
        <taxon>Buchnereae</taxon>
        <taxon>Striga</taxon>
    </lineage>
</organism>
<comment type="caution">
    <text evidence="2">The sequence shown here is derived from an EMBL/GenBank/DDBJ whole genome shotgun (WGS) entry which is preliminary data.</text>
</comment>
<accession>A0A9N7NPA8</accession>
<dbReference type="PANTHER" id="PTHR33294">
    <property type="entry name" value="AWPM-19-LIKE FAMILY PROTEIN"/>
    <property type="match status" value="1"/>
</dbReference>
<dbReference type="Pfam" id="PF05512">
    <property type="entry name" value="AWPM-19"/>
    <property type="match status" value="1"/>
</dbReference>
<evidence type="ECO:0000256" key="1">
    <source>
        <dbReference type="SAM" id="Phobius"/>
    </source>
</evidence>
<dbReference type="PANTHER" id="PTHR33294:SF3">
    <property type="entry name" value="AWPM-19-LIKE FAMILY PROTEIN"/>
    <property type="match status" value="1"/>
</dbReference>
<reference evidence="2" key="1">
    <citation type="submission" date="2019-12" db="EMBL/GenBank/DDBJ databases">
        <authorList>
            <person name="Scholes J."/>
        </authorList>
    </citation>
    <scope>NUCLEOTIDE SEQUENCE</scope>
</reference>
<keyword evidence="1" id="KW-1133">Transmembrane helix</keyword>
<dbReference type="Proteomes" id="UP001153555">
    <property type="component" value="Unassembled WGS sequence"/>
</dbReference>
<sequence length="167" mass="17933">MASGASKSAAFMLLVLNIFLYLILIFIAAWAVNHGIKRSHETASVLSLPAQIFPIYYPFGNSATGFVVLLSLIAGVVGFTSSVTGIGEVIQWDAPNLHAAATSSLISWLLTMLAMGFACKEIDIGWTDSNLRTLETILILVGGTQLFCTAAIYIGVDDVVVRERAFF</sequence>
<protein>
    <submittedName>
        <fullName evidence="2">AWPM-19-like family protein</fullName>
    </submittedName>
</protein>
<keyword evidence="1" id="KW-0472">Membrane</keyword>
<feature type="transmembrane region" description="Helical" evidence="1">
    <location>
        <begin position="97"/>
        <end position="117"/>
    </location>
</feature>
<feature type="transmembrane region" description="Helical" evidence="1">
    <location>
        <begin position="137"/>
        <end position="156"/>
    </location>
</feature>
<proteinExistence type="predicted"/>
<feature type="transmembrane region" description="Helical" evidence="1">
    <location>
        <begin position="66"/>
        <end position="90"/>
    </location>
</feature>
<evidence type="ECO:0000313" key="3">
    <source>
        <dbReference type="Proteomes" id="UP001153555"/>
    </source>
</evidence>
<feature type="transmembrane region" description="Helical" evidence="1">
    <location>
        <begin position="12"/>
        <end position="32"/>
    </location>
</feature>
<dbReference type="EMBL" id="CACSLK010031655">
    <property type="protein sequence ID" value="CAA0839892.1"/>
    <property type="molecule type" value="Genomic_DNA"/>
</dbReference>
<gene>
    <name evidence="2" type="ORF">SHERM_06355</name>
</gene>
<name>A0A9N7NPA8_STRHE</name>
<dbReference type="OrthoDB" id="779714at2759"/>
<evidence type="ECO:0000313" key="2">
    <source>
        <dbReference type="EMBL" id="CAA0839892.1"/>
    </source>
</evidence>
<keyword evidence="1" id="KW-0812">Transmembrane</keyword>